<evidence type="ECO:0000256" key="1">
    <source>
        <dbReference type="SAM" id="MobiDB-lite"/>
    </source>
</evidence>
<protein>
    <recommendedName>
        <fullName evidence="2">TfoX C-terminal domain-containing protein</fullName>
    </recommendedName>
</protein>
<feature type="compositionally biased region" description="Basic and acidic residues" evidence="1">
    <location>
        <begin position="97"/>
        <end position="106"/>
    </location>
</feature>
<dbReference type="AlphaFoldDB" id="A0A2R8BV35"/>
<feature type="domain" description="TfoX C-terminal" evidence="2">
    <location>
        <begin position="6"/>
        <end position="65"/>
    </location>
</feature>
<name>A0A2R8BV35_9RHOB</name>
<dbReference type="EMBL" id="ONZF01000003">
    <property type="protein sequence ID" value="SPJ24019.1"/>
    <property type="molecule type" value="Genomic_DNA"/>
</dbReference>
<organism evidence="3 4">
    <name type="scientific">Palleronia abyssalis</name>
    <dbReference type="NCBI Taxonomy" id="1501240"/>
    <lineage>
        <taxon>Bacteria</taxon>
        <taxon>Pseudomonadati</taxon>
        <taxon>Pseudomonadota</taxon>
        <taxon>Alphaproteobacteria</taxon>
        <taxon>Rhodobacterales</taxon>
        <taxon>Roseobacteraceae</taxon>
        <taxon>Palleronia</taxon>
    </lineage>
</organism>
<dbReference type="RefSeq" id="WP_108893866.1">
    <property type="nucleotide sequence ID" value="NZ_ONZF01000003.1"/>
</dbReference>
<evidence type="ECO:0000313" key="3">
    <source>
        <dbReference type="EMBL" id="SPJ24019.1"/>
    </source>
</evidence>
<keyword evidence="4" id="KW-1185">Reference proteome</keyword>
<proteinExistence type="predicted"/>
<gene>
    <name evidence="3" type="ORF">PAA8504_01841</name>
</gene>
<sequence length="106" mass="11612">MSDAFARIGIHSVENYRAVGVDHAYARMIAGGDAPHIMKFIALAMALEDRDWRAADPAMMANLRERHAAILATVKAGHLPPAAPEDNDPLPPPLSRFLDDMGLRNR</sequence>
<feature type="region of interest" description="Disordered" evidence="1">
    <location>
        <begin position="79"/>
        <end position="106"/>
    </location>
</feature>
<dbReference type="Gene3D" id="1.10.150.20">
    <property type="entry name" value="5' to 3' exonuclease, C-terminal subdomain"/>
    <property type="match status" value="1"/>
</dbReference>
<accession>A0A2R8BV35</accession>
<evidence type="ECO:0000259" key="2">
    <source>
        <dbReference type="Pfam" id="PF04994"/>
    </source>
</evidence>
<dbReference type="Pfam" id="PF04994">
    <property type="entry name" value="TfoX_C"/>
    <property type="match status" value="1"/>
</dbReference>
<reference evidence="4" key="1">
    <citation type="submission" date="2018-03" db="EMBL/GenBank/DDBJ databases">
        <authorList>
            <person name="Rodrigo-Torres L."/>
            <person name="Arahal R. D."/>
            <person name="Lucena T."/>
        </authorList>
    </citation>
    <scope>NUCLEOTIDE SEQUENCE [LARGE SCALE GENOMIC DNA]</scope>
    <source>
        <strain evidence="4">CECT 8504</strain>
    </source>
</reference>
<dbReference type="InterPro" id="IPR007077">
    <property type="entry name" value="TfoX_C"/>
</dbReference>
<dbReference type="OrthoDB" id="7861542at2"/>
<dbReference type="Proteomes" id="UP000244912">
    <property type="component" value="Unassembled WGS sequence"/>
</dbReference>
<evidence type="ECO:0000313" key="4">
    <source>
        <dbReference type="Proteomes" id="UP000244912"/>
    </source>
</evidence>